<reference evidence="1" key="1">
    <citation type="submission" date="2021-01" db="EMBL/GenBank/DDBJ databases">
        <title>YIM 132084 draft genome.</title>
        <authorList>
            <person name="An D."/>
        </authorList>
    </citation>
    <scope>NUCLEOTIDE SEQUENCE</scope>
    <source>
        <strain evidence="1">YIM 132084</strain>
    </source>
</reference>
<organism evidence="1 2">
    <name type="scientific">Nakamurella leprariae</name>
    <dbReference type="NCBI Taxonomy" id="2803911"/>
    <lineage>
        <taxon>Bacteria</taxon>
        <taxon>Bacillati</taxon>
        <taxon>Actinomycetota</taxon>
        <taxon>Actinomycetes</taxon>
        <taxon>Nakamurellales</taxon>
        <taxon>Nakamurellaceae</taxon>
        <taxon>Nakamurella</taxon>
    </lineage>
</organism>
<protein>
    <submittedName>
        <fullName evidence="1">Uncharacterized protein</fullName>
    </submittedName>
</protein>
<keyword evidence="2" id="KW-1185">Reference proteome</keyword>
<dbReference type="RefSeq" id="WP_205261487.1">
    <property type="nucleotide sequence ID" value="NZ_JAERWK010000019.1"/>
</dbReference>
<name>A0A938YHN5_9ACTN</name>
<accession>A0A938YHN5</accession>
<comment type="caution">
    <text evidence="1">The sequence shown here is derived from an EMBL/GenBank/DDBJ whole genome shotgun (WGS) entry which is preliminary data.</text>
</comment>
<sequence length="57" mass="6236">MAFPSQVSLGGDWPTVVDDTTGGHCPRCGHLATISNGIDEFNPFGYFAVRRRPTRRA</sequence>
<proteinExistence type="predicted"/>
<dbReference type="EMBL" id="JAERWK010000019">
    <property type="protein sequence ID" value="MBM9468532.1"/>
    <property type="molecule type" value="Genomic_DNA"/>
</dbReference>
<evidence type="ECO:0000313" key="1">
    <source>
        <dbReference type="EMBL" id="MBM9468532.1"/>
    </source>
</evidence>
<dbReference type="AlphaFoldDB" id="A0A938YHN5"/>
<evidence type="ECO:0000313" key="2">
    <source>
        <dbReference type="Proteomes" id="UP000663792"/>
    </source>
</evidence>
<gene>
    <name evidence="1" type="ORF">JL106_14705</name>
</gene>
<dbReference type="Proteomes" id="UP000663792">
    <property type="component" value="Unassembled WGS sequence"/>
</dbReference>